<dbReference type="AlphaFoldDB" id="A0A4R7DX50"/>
<name>A0A4R7DX50_9FIRM</name>
<evidence type="ECO:0000313" key="2">
    <source>
        <dbReference type="Proteomes" id="UP000295758"/>
    </source>
</evidence>
<dbReference type="Proteomes" id="UP000295758">
    <property type="component" value="Unassembled WGS sequence"/>
</dbReference>
<sequence length="195" mass="21480">MNNLYPFVLEVFSNLNEKILIVGISTKKNNELYFNMLKNRFKNWKLKESAKNESFLIDYFLSKELTKKTPKNIIALGASFKTELKEGCSGGVIGDPHEESRSISESTEKLDNGLILKGLPGGPGIVLSGTFKEAEAIISSALTFDKSNSIKMMKKISQVARELEISHLIAVNDGSGYTDGVVLSLSPNEINIVSF</sequence>
<proteinExistence type="predicted"/>
<protein>
    <submittedName>
        <fullName evidence="1">Uncharacterized protein</fullName>
    </submittedName>
</protein>
<dbReference type="EMBL" id="SOAA01000045">
    <property type="protein sequence ID" value="TDS25805.1"/>
    <property type="molecule type" value="Genomic_DNA"/>
</dbReference>
<comment type="caution">
    <text evidence="1">The sequence shown here is derived from an EMBL/GenBank/DDBJ whole genome shotgun (WGS) entry which is preliminary data.</text>
</comment>
<accession>A0A4R7DX50</accession>
<organism evidence="1 2">
    <name type="scientific">Halanaerobium congolense</name>
    <dbReference type="NCBI Taxonomy" id="54121"/>
    <lineage>
        <taxon>Bacteria</taxon>
        <taxon>Bacillati</taxon>
        <taxon>Bacillota</taxon>
        <taxon>Clostridia</taxon>
        <taxon>Halanaerobiales</taxon>
        <taxon>Halanaerobiaceae</taxon>
        <taxon>Halanaerobium</taxon>
    </lineage>
</organism>
<evidence type="ECO:0000313" key="1">
    <source>
        <dbReference type="EMBL" id="TDS25805.1"/>
    </source>
</evidence>
<dbReference type="RefSeq" id="WP_133618485.1">
    <property type="nucleotide sequence ID" value="NZ_SOAA01000045.1"/>
</dbReference>
<reference evidence="1 2" key="1">
    <citation type="submission" date="2019-03" db="EMBL/GenBank/DDBJ databases">
        <title>Deep subsurface shale carbon reservoir microbial communities from Ohio and West Virginia, USA.</title>
        <authorList>
            <person name="Wrighton K."/>
        </authorList>
    </citation>
    <scope>NUCLEOTIDE SEQUENCE [LARGE SCALE GENOMIC DNA]</scope>
    <source>
        <strain evidence="1 2">UTICA-S4D12</strain>
    </source>
</reference>
<gene>
    <name evidence="1" type="ORF">BY453_14512</name>
</gene>